<protein>
    <recommendedName>
        <fullName evidence="4">FUSC family protein</fullName>
    </recommendedName>
</protein>
<dbReference type="Proteomes" id="UP000236731">
    <property type="component" value="Unassembled WGS sequence"/>
</dbReference>
<proteinExistence type="predicted"/>
<keyword evidence="1" id="KW-0812">Transmembrane</keyword>
<feature type="transmembrane region" description="Helical" evidence="1">
    <location>
        <begin position="47"/>
        <end position="63"/>
    </location>
</feature>
<evidence type="ECO:0000313" key="2">
    <source>
        <dbReference type="EMBL" id="SEG41182.1"/>
    </source>
</evidence>
<keyword evidence="1" id="KW-0472">Membrane</keyword>
<feature type="transmembrane region" description="Helical" evidence="1">
    <location>
        <begin position="24"/>
        <end position="41"/>
    </location>
</feature>
<name>A0A1H5ZYH9_9SPHI</name>
<accession>A0A1H5ZYH9</accession>
<gene>
    <name evidence="2" type="ORF">SAMN05421877_107237</name>
</gene>
<evidence type="ECO:0000313" key="3">
    <source>
        <dbReference type="Proteomes" id="UP000236731"/>
    </source>
</evidence>
<keyword evidence="1" id="KW-1133">Transmembrane helix</keyword>
<sequence>MSESNLNLLTDEELLGRKKKAKSSQIISAVLIGFLVGIAVYSTINKGIGFFTFFPLFFVFLLVKNSSDIKNIEQEIKKRNLN</sequence>
<dbReference type="RefSeq" id="WP_103906662.1">
    <property type="nucleotide sequence ID" value="NZ_CP049246.1"/>
</dbReference>
<reference evidence="3" key="1">
    <citation type="submission" date="2016-10" db="EMBL/GenBank/DDBJ databases">
        <authorList>
            <person name="Varghese N."/>
            <person name="Submissions S."/>
        </authorList>
    </citation>
    <scope>NUCLEOTIDE SEQUENCE [LARGE SCALE GENOMIC DNA]</scope>
    <source>
        <strain evidence="3">DSM 22361</strain>
    </source>
</reference>
<evidence type="ECO:0008006" key="4">
    <source>
        <dbReference type="Google" id="ProtNLM"/>
    </source>
</evidence>
<dbReference type="EMBL" id="FNUT01000007">
    <property type="protein sequence ID" value="SEG41182.1"/>
    <property type="molecule type" value="Genomic_DNA"/>
</dbReference>
<keyword evidence="3" id="KW-1185">Reference proteome</keyword>
<dbReference type="AlphaFoldDB" id="A0A1H5ZYH9"/>
<evidence type="ECO:0000256" key="1">
    <source>
        <dbReference type="SAM" id="Phobius"/>
    </source>
</evidence>
<organism evidence="2 3">
    <name type="scientific">Sphingobacterium lactis</name>
    <dbReference type="NCBI Taxonomy" id="797291"/>
    <lineage>
        <taxon>Bacteria</taxon>
        <taxon>Pseudomonadati</taxon>
        <taxon>Bacteroidota</taxon>
        <taxon>Sphingobacteriia</taxon>
        <taxon>Sphingobacteriales</taxon>
        <taxon>Sphingobacteriaceae</taxon>
        <taxon>Sphingobacterium</taxon>
    </lineage>
</organism>